<feature type="transmembrane region" description="Helical" evidence="7">
    <location>
        <begin position="195"/>
        <end position="215"/>
    </location>
</feature>
<evidence type="ECO:0000256" key="2">
    <source>
        <dbReference type="ARBA" id="ARBA00006213"/>
    </source>
</evidence>
<feature type="transmembrane region" description="Helical" evidence="7">
    <location>
        <begin position="33"/>
        <end position="58"/>
    </location>
</feature>
<feature type="transmembrane region" description="Helical" evidence="7">
    <location>
        <begin position="101"/>
        <end position="119"/>
    </location>
</feature>
<dbReference type="InterPro" id="IPR030182">
    <property type="entry name" value="PUP_plant"/>
</dbReference>
<dbReference type="InterPro" id="IPR037185">
    <property type="entry name" value="EmrE-like"/>
</dbReference>
<evidence type="ECO:0000256" key="6">
    <source>
        <dbReference type="ARBA" id="ARBA00023136"/>
    </source>
</evidence>
<feature type="transmembrane region" description="Helical" evidence="7">
    <location>
        <begin position="273"/>
        <end position="295"/>
    </location>
</feature>
<organism evidence="8 9">
    <name type="scientific">Stephania japonica</name>
    <dbReference type="NCBI Taxonomy" id="461633"/>
    <lineage>
        <taxon>Eukaryota</taxon>
        <taxon>Viridiplantae</taxon>
        <taxon>Streptophyta</taxon>
        <taxon>Embryophyta</taxon>
        <taxon>Tracheophyta</taxon>
        <taxon>Spermatophyta</taxon>
        <taxon>Magnoliopsida</taxon>
        <taxon>Ranunculales</taxon>
        <taxon>Menispermaceae</taxon>
        <taxon>Menispermoideae</taxon>
        <taxon>Cissampelideae</taxon>
        <taxon>Stephania</taxon>
    </lineage>
</organism>
<feature type="transmembrane region" description="Helical" evidence="7">
    <location>
        <begin position="139"/>
        <end position="156"/>
    </location>
</feature>
<proteinExistence type="inferred from homology"/>
<name>A0AAP0IXC7_9MAGN</name>
<keyword evidence="3 7" id="KW-0813">Transport</keyword>
<dbReference type="GO" id="GO:0016020">
    <property type="term" value="C:membrane"/>
    <property type="evidence" value="ECO:0007669"/>
    <property type="project" value="UniProtKB-SubCell"/>
</dbReference>
<feature type="transmembrane region" description="Helical" evidence="7">
    <location>
        <begin position="163"/>
        <end position="180"/>
    </location>
</feature>
<feature type="transmembrane region" description="Helical" evidence="7">
    <location>
        <begin position="333"/>
        <end position="350"/>
    </location>
</feature>
<feature type="transmembrane region" description="Helical" evidence="7">
    <location>
        <begin position="227"/>
        <end position="253"/>
    </location>
</feature>
<dbReference type="GO" id="GO:0015211">
    <property type="term" value="F:purine nucleoside transmembrane transporter activity"/>
    <property type="evidence" value="ECO:0007669"/>
    <property type="project" value="UniProtKB-UniRule"/>
</dbReference>
<dbReference type="PANTHER" id="PTHR31376:SF105">
    <property type="entry name" value="PURINE PERMEASE-RELATED"/>
    <property type="match status" value="1"/>
</dbReference>
<dbReference type="EMBL" id="JBBNAE010000005">
    <property type="protein sequence ID" value="KAK9122925.1"/>
    <property type="molecule type" value="Genomic_DNA"/>
</dbReference>
<gene>
    <name evidence="8" type="ORF">Sjap_012527</name>
</gene>
<evidence type="ECO:0000256" key="5">
    <source>
        <dbReference type="ARBA" id="ARBA00022989"/>
    </source>
</evidence>
<keyword evidence="9" id="KW-1185">Reference proteome</keyword>
<evidence type="ECO:0000313" key="8">
    <source>
        <dbReference type="EMBL" id="KAK9122925.1"/>
    </source>
</evidence>
<keyword evidence="5 7" id="KW-1133">Transmembrane helix</keyword>
<accession>A0AAP0IXC7</accession>
<feature type="transmembrane region" description="Helical" evidence="7">
    <location>
        <begin position="70"/>
        <end position="89"/>
    </location>
</feature>
<feature type="transmembrane region" description="Helical" evidence="7">
    <location>
        <begin position="302"/>
        <end position="321"/>
    </location>
</feature>
<evidence type="ECO:0000313" key="9">
    <source>
        <dbReference type="Proteomes" id="UP001417504"/>
    </source>
</evidence>
<dbReference type="Proteomes" id="UP001417504">
    <property type="component" value="Unassembled WGS sequence"/>
</dbReference>
<dbReference type="GO" id="GO:0005345">
    <property type="term" value="F:purine nucleobase transmembrane transporter activity"/>
    <property type="evidence" value="ECO:0007669"/>
    <property type="project" value="UniProtKB-UniRule"/>
</dbReference>
<sequence>MSVNIEDGSSALPNGTSVIQLKPMSLKSLIVKYWILLISAAMTAIGSIGGPLLLRLYYIHGGNRKWIPGWLQSSGFPILLIPISFNYLRHRRNPSTSCEKFFISLKVVSSASALGLLYGLDNFMYTFGLSYLPVSTSSIIYSTYLVFIAFFSFFIVRHKFTSYSINAIVLMTLGSVLLGIRQNGDRPPGVSTGQYLLGFLVTLGAAALLGLIIPFTEVSLTKLAKNITYNGVLQFQFFISLFSTIFCTVGMIANKDFPAMPREAREYGLGESRYYIVLVVTAVICQLSFLGNVGVILKASSLASGVFSAMLVPVTSTVGVIVYREKFSGEKGISLAMCLWGFASYFYGSYRDTKKQCTMSQI</sequence>
<evidence type="ECO:0000256" key="3">
    <source>
        <dbReference type="ARBA" id="ARBA00022448"/>
    </source>
</evidence>
<dbReference type="AlphaFoldDB" id="A0AAP0IXC7"/>
<evidence type="ECO:0000256" key="4">
    <source>
        <dbReference type="ARBA" id="ARBA00022692"/>
    </source>
</evidence>
<reference evidence="8 9" key="1">
    <citation type="submission" date="2024-01" db="EMBL/GenBank/DDBJ databases">
        <title>Genome assemblies of Stephania.</title>
        <authorList>
            <person name="Yang L."/>
        </authorList>
    </citation>
    <scope>NUCLEOTIDE SEQUENCE [LARGE SCALE GENOMIC DNA]</scope>
    <source>
        <strain evidence="8">QJT</strain>
        <tissue evidence="8">Leaf</tissue>
    </source>
</reference>
<evidence type="ECO:0000256" key="7">
    <source>
        <dbReference type="RuleBase" id="RU368015"/>
    </source>
</evidence>
<dbReference type="Pfam" id="PF16913">
    <property type="entry name" value="PUNUT"/>
    <property type="match status" value="1"/>
</dbReference>
<keyword evidence="6 7" id="KW-0472">Membrane</keyword>
<keyword evidence="4 7" id="KW-0812">Transmembrane</keyword>
<comment type="caution">
    <text evidence="8">The sequence shown here is derived from an EMBL/GenBank/DDBJ whole genome shotgun (WGS) entry which is preliminary data.</text>
</comment>
<protein>
    <recommendedName>
        <fullName evidence="7">Probable purine permease</fullName>
    </recommendedName>
</protein>
<comment type="similarity">
    <text evidence="2 7">Belongs to the purine permeases (TC 2.A.7.14) family.</text>
</comment>
<dbReference type="PANTHER" id="PTHR31376">
    <property type="entry name" value="OS09G0467300 PROTEIN-RELATED"/>
    <property type="match status" value="1"/>
</dbReference>
<evidence type="ECO:0000256" key="1">
    <source>
        <dbReference type="ARBA" id="ARBA00004141"/>
    </source>
</evidence>
<comment type="subcellular location">
    <subcellularLocation>
        <location evidence="1 7">Membrane</location>
        <topology evidence="1 7">Multi-pass membrane protein</topology>
    </subcellularLocation>
</comment>
<dbReference type="SUPFAM" id="SSF103481">
    <property type="entry name" value="Multidrug resistance efflux transporter EmrE"/>
    <property type="match status" value="1"/>
</dbReference>